<dbReference type="AlphaFoldDB" id="A0A2H9TAW6"/>
<accession>A0A2H9TAW6</accession>
<dbReference type="CDD" id="cd06559">
    <property type="entry name" value="Endonuclease_V"/>
    <property type="match status" value="1"/>
</dbReference>
<dbReference type="GO" id="GO:0043737">
    <property type="term" value="F:deoxyribonuclease V activity"/>
    <property type="evidence" value="ECO:0007669"/>
    <property type="project" value="UniProtKB-EC"/>
</dbReference>
<name>A0A2H9TAW6_9ZZZZ</name>
<evidence type="ECO:0000256" key="1">
    <source>
        <dbReference type="ARBA" id="ARBA00004496"/>
    </source>
</evidence>
<evidence type="ECO:0000313" key="6">
    <source>
        <dbReference type="EMBL" id="PJE80395.1"/>
    </source>
</evidence>
<dbReference type="HAMAP" id="MF_00801">
    <property type="entry name" value="Endonuclease_5"/>
    <property type="match status" value="1"/>
</dbReference>
<dbReference type="Pfam" id="PF04493">
    <property type="entry name" value="Endonuclease_5"/>
    <property type="match status" value="1"/>
</dbReference>
<dbReference type="PANTHER" id="PTHR28511:SF1">
    <property type="entry name" value="ENDONUCLEASE V"/>
    <property type="match status" value="1"/>
</dbReference>
<dbReference type="EC" id="3.1.21.7" evidence="6"/>
<dbReference type="InterPro" id="IPR007581">
    <property type="entry name" value="Endonuclease-V"/>
</dbReference>
<comment type="caution">
    <text evidence="6">The sequence shown here is derived from an EMBL/GenBank/DDBJ whole genome shotgun (WGS) entry which is preliminary data.</text>
</comment>
<keyword evidence="5 6" id="KW-0378">Hydrolase</keyword>
<dbReference type="GO" id="GO:0003727">
    <property type="term" value="F:single-stranded RNA binding"/>
    <property type="evidence" value="ECO:0007669"/>
    <property type="project" value="TreeGrafter"/>
</dbReference>
<evidence type="ECO:0000256" key="3">
    <source>
        <dbReference type="ARBA" id="ARBA00022722"/>
    </source>
</evidence>
<dbReference type="GO" id="GO:0005737">
    <property type="term" value="C:cytoplasm"/>
    <property type="evidence" value="ECO:0007669"/>
    <property type="project" value="UniProtKB-SubCell"/>
</dbReference>
<proteinExistence type="inferred from homology"/>
<keyword evidence="2" id="KW-0963">Cytoplasm</keyword>
<evidence type="ECO:0000256" key="2">
    <source>
        <dbReference type="ARBA" id="ARBA00022490"/>
    </source>
</evidence>
<evidence type="ECO:0000256" key="5">
    <source>
        <dbReference type="ARBA" id="ARBA00022801"/>
    </source>
</evidence>
<comment type="subcellular location">
    <subcellularLocation>
        <location evidence="1">Cytoplasm</location>
    </subcellularLocation>
</comment>
<dbReference type="EMBL" id="NSIT01000019">
    <property type="protein sequence ID" value="PJE80395.1"/>
    <property type="molecule type" value="Genomic_DNA"/>
</dbReference>
<dbReference type="Gene3D" id="3.30.2170.10">
    <property type="entry name" value="archaeoglobus fulgidus dsm 4304 superfamily"/>
    <property type="match status" value="1"/>
</dbReference>
<evidence type="ECO:0000256" key="4">
    <source>
        <dbReference type="ARBA" id="ARBA00022759"/>
    </source>
</evidence>
<dbReference type="GO" id="GO:0006281">
    <property type="term" value="P:DNA repair"/>
    <property type="evidence" value="ECO:0007669"/>
    <property type="project" value="InterPro"/>
</dbReference>
<reference evidence="6" key="1">
    <citation type="journal article" date="2017" name="Appl. Environ. Microbiol.">
        <title>Molecular characterization of an Endozoicomonas-like organism causing infection in king scallop Pecten maximus L.</title>
        <authorList>
            <person name="Cano I."/>
            <person name="van Aerle R."/>
            <person name="Ross S."/>
            <person name="Verner-Jeffreys D.W."/>
            <person name="Paley R.K."/>
            <person name="Rimmer G."/>
            <person name="Ryder D."/>
            <person name="Hooper P."/>
            <person name="Stone D."/>
            <person name="Feist S.W."/>
        </authorList>
    </citation>
    <scope>NUCLEOTIDE SEQUENCE</scope>
</reference>
<dbReference type="NCBIfam" id="NF008629">
    <property type="entry name" value="PRK11617.1"/>
    <property type="match status" value="1"/>
</dbReference>
<keyword evidence="4 6" id="KW-0255">Endonuclease</keyword>
<sequence length="236" mass="25685">MNPISHSWHLSPKEAIALQKTLAPRVCPEDHLETVKTVAGVDVGFEQQGSITRAAIAILNYPSLELIDFSISRSATIMPYIPGILSFRECPAILQALEKITQRPDLLICDGQGIAHPRRFGLACHLGLLTGIPSVGVAKNRLCGTHLPLSNKKGASVPLTDNGEIIGQVYRSRSAVKPLYVSIGHNISLATAIHYVQTCLIRYRLPETTRWADALASNRGKALEKARATLGREIPE</sequence>
<keyword evidence="3" id="KW-0540">Nuclease</keyword>
<dbReference type="GO" id="GO:0016891">
    <property type="term" value="F:RNA endonuclease activity producing 5'-phosphomonoesters, hydrolytic mechanism"/>
    <property type="evidence" value="ECO:0007669"/>
    <property type="project" value="TreeGrafter"/>
</dbReference>
<gene>
    <name evidence="6" type="primary">nfi</name>
    <name evidence="6" type="ORF">CI610_00627</name>
</gene>
<protein>
    <submittedName>
        <fullName evidence="6">Endonuclease V</fullName>
        <ecNumber evidence="6">3.1.21.7</ecNumber>
    </submittedName>
</protein>
<dbReference type="PANTHER" id="PTHR28511">
    <property type="entry name" value="ENDONUCLEASE V"/>
    <property type="match status" value="1"/>
</dbReference>
<organism evidence="6">
    <name type="scientific">invertebrate metagenome</name>
    <dbReference type="NCBI Taxonomy" id="1711999"/>
    <lineage>
        <taxon>unclassified sequences</taxon>
        <taxon>metagenomes</taxon>
        <taxon>organismal metagenomes</taxon>
    </lineage>
</organism>